<dbReference type="EMBL" id="QFBC01000001">
    <property type="protein sequence ID" value="PWE57869.1"/>
    <property type="molecule type" value="Genomic_DNA"/>
</dbReference>
<accession>A0A2U2DXC2</accession>
<keyword evidence="2" id="KW-0560">Oxidoreductase</keyword>
<comment type="caution">
    <text evidence="2">The sequence shown here is derived from an EMBL/GenBank/DDBJ whole genome shotgun (WGS) entry which is preliminary data.</text>
</comment>
<sequence>MSKTDWREAAVTLLIGAAGAVLAAFLSFPAPYLLGPALLLTIASFAGLKLSVPDWMRNICFVIVGITMGTSMTPEVIEAAKTWPASFLLLIPAVILIFYAGYAVLLKTFGYDRQTAMLAASPGHLSFIISLGVDSRCDVVTVSIIQSVRVLALTLTVPFIVDVFGLVSSEPPVVLGDMALPVLVVAIVASAAIGFVFLKLKFPAALLLGGVAVSISTHVTGVVHGGVPEWITTPVYVVLGCMIGSRFSGVSIMALRTAFFAGVVVTLLVTVAAGAISLFVSWLTGVPLNAVLIAFAPGGLETMAAMAVMMHVDAAYVGSHHVLRLLFLSAFMPFVTRRNRLSE</sequence>
<dbReference type="OrthoDB" id="7157734at2"/>
<dbReference type="AlphaFoldDB" id="A0A2U2DXC2"/>
<feature type="transmembrane region" description="Helical" evidence="1">
    <location>
        <begin position="205"/>
        <end position="224"/>
    </location>
</feature>
<feature type="transmembrane region" description="Helical" evidence="1">
    <location>
        <begin position="150"/>
        <end position="167"/>
    </location>
</feature>
<keyword evidence="3" id="KW-1185">Reference proteome</keyword>
<dbReference type="NCBIfam" id="TIGR03082">
    <property type="entry name" value="Gneg_AbrB_dup"/>
    <property type="match status" value="2"/>
</dbReference>
<keyword evidence="1" id="KW-0472">Membrane</keyword>
<keyword evidence="1" id="KW-0812">Transmembrane</keyword>
<gene>
    <name evidence="2" type="ORF">DEM27_01345</name>
</gene>
<evidence type="ECO:0000313" key="3">
    <source>
        <dbReference type="Proteomes" id="UP000245252"/>
    </source>
</evidence>
<organism evidence="2 3">
    <name type="scientific">Metarhizobium album</name>
    <dbReference type="NCBI Taxonomy" id="2182425"/>
    <lineage>
        <taxon>Bacteria</taxon>
        <taxon>Pseudomonadati</taxon>
        <taxon>Pseudomonadota</taxon>
        <taxon>Alphaproteobacteria</taxon>
        <taxon>Hyphomicrobiales</taxon>
        <taxon>Rhizobiaceae</taxon>
        <taxon>Metarhizobium</taxon>
    </lineage>
</organism>
<dbReference type="RefSeq" id="WP_109456386.1">
    <property type="nucleotide sequence ID" value="NZ_QFBC01000001.1"/>
</dbReference>
<feature type="transmembrane region" description="Helical" evidence="1">
    <location>
        <begin position="259"/>
        <end position="282"/>
    </location>
</feature>
<dbReference type="PANTHER" id="PTHR38457:SF1">
    <property type="entry name" value="REGULATOR ABRB-RELATED"/>
    <property type="match status" value="1"/>
</dbReference>
<keyword evidence="1" id="KW-1133">Transmembrane helix</keyword>
<dbReference type="Pfam" id="PF05145">
    <property type="entry name" value="AbrB"/>
    <property type="match status" value="1"/>
</dbReference>
<dbReference type="Proteomes" id="UP000245252">
    <property type="component" value="Unassembled WGS sequence"/>
</dbReference>
<name>A0A2U2DXC2_9HYPH</name>
<dbReference type="GO" id="GO:0016020">
    <property type="term" value="C:membrane"/>
    <property type="evidence" value="ECO:0007669"/>
    <property type="project" value="InterPro"/>
</dbReference>
<protein>
    <submittedName>
        <fullName evidence="2">Ammonia monooxygenase</fullName>
    </submittedName>
</protein>
<reference evidence="2 3" key="1">
    <citation type="submission" date="2018-05" db="EMBL/GenBank/DDBJ databases">
        <title>The draft genome of strain NS-104.</title>
        <authorList>
            <person name="Hang P."/>
            <person name="Jiang J."/>
        </authorList>
    </citation>
    <scope>NUCLEOTIDE SEQUENCE [LARGE SCALE GENOMIC DNA]</scope>
    <source>
        <strain evidence="2 3">NS-104</strain>
    </source>
</reference>
<feature type="transmembrane region" description="Helical" evidence="1">
    <location>
        <begin position="179"/>
        <end position="198"/>
    </location>
</feature>
<feature type="transmembrane region" description="Helical" evidence="1">
    <location>
        <begin position="230"/>
        <end position="247"/>
    </location>
</feature>
<dbReference type="InterPro" id="IPR007820">
    <property type="entry name" value="AbrB_fam"/>
</dbReference>
<dbReference type="PANTHER" id="PTHR38457">
    <property type="entry name" value="REGULATOR ABRB-RELATED"/>
    <property type="match status" value="1"/>
</dbReference>
<keyword evidence="2" id="KW-0503">Monooxygenase</keyword>
<feature type="transmembrane region" description="Helical" evidence="1">
    <location>
        <begin position="288"/>
        <end position="308"/>
    </location>
</feature>
<dbReference type="InterPro" id="IPR017516">
    <property type="entry name" value="AbrB_dup"/>
</dbReference>
<dbReference type="PIRSF" id="PIRSF038991">
    <property type="entry name" value="Protein_AbrB"/>
    <property type="match status" value="1"/>
</dbReference>
<feature type="transmembrane region" description="Helical" evidence="1">
    <location>
        <begin position="59"/>
        <end position="77"/>
    </location>
</feature>
<feature type="transmembrane region" description="Helical" evidence="1">
    <location>
        <begin position="83"/>
        <end position="105"/>
    </location>
</feature>
<dbReference type="GO" id="GO:0010468">
    <property type="term" value="P:regulation of gene expression"/>
    <property type="evidence" value="ECO:0007669"/>
    <property type="project" value="InterPro"/>
</dbReference>
<dbReference type="GO" id="GO:0004497">
    <property type="term" value="F:monooxygenase activity"/>
    <property type="evidence" value="ECO:0007669"/>
    <property type="project" value="UniProtKB-KW"/>
</dbReference>
<evidence type="ECO:0000313" key="2">
    <source>
        <dbReference type="EMBL" id="PWE57869.1"/>
    </source>
</evidence>
<evidence type="ECO:0000256" key="1">
    <source>
        <dbReference type="SAM" id="Phobius"/>
    </source>
</evidence>
<proteinExistence type="predicted"/>